<reference evidence="4" key="1">
    <citation type="submission" date="2015-11" db="EMBL/GenBank/DDBJ databases">
        <authorList>
            <person name="Varghese N."/>
        </authorList>
    </citation>
    <scope>NUCLEOTIDE SEQUENCE [LARGE SCALE GENOMIC DNA]</scope>
    <source>
        <strain evidence="4">DSM 45899</strain>
    </source>
</reference>
<accession>A0A0S4QWM7</accession>
<dbReference type="AlphaFoldDB" id="A0A0S4QWM7"/>
<keyword evidence="3" id="KW-0808">Transferase</keyword>
<evidence type="ECO:0000313" key="3">
    <source>
        <dbReference type="EMBL" id="CUU59989.1"/>
    </source>
</evidence>
<name>A0A0S4QWM7_9ACTN</name>
<dbReference type="SUPFAM" id="SSF55729">
    <property type="entry name" value="Acyl-CoA N-acyltransferases (Nat)"/>
    <property type="match status" value="1"/>
</dbReference>
<dbReference type="PROSITE" id="PS51186">
    <property type="entry name" value="GNAT"/>
    <property type="match status" value="1"/>
</dbReference>
<dbReference type="PANTHER" id="PTHR43441">
    <property type="entry name" value="RIBOSOMAL-PROTEIN-SERINE ACETYLTRANSFERASE"/>
    <property type="match status" value="1"/>
</dbReference>
<dbReference type="PANTHER" id="PTHR43441:SF10">
    <property type="entry name" value="ACETYLTRANSFERASE"/>
    <property type="match status" value="1"/>
</dbReference>
<organism evidence="3 4">
    <name type="scientific">Parafrankia irregularis</name>
    <dbReference type="NCBI Taxonomy" id="795642"/>
    <lineage>
        <taxon>Bacteria</taxon>
        <taxon>Bacillati</taxon>
        <taxon>Actinomycetota</taxon>
        <taxon>Actinomycetes</taxon>
        <taxon>Frankiales</taxon>
        <taxon>Frankiaceae</taxon>
        <taxon>Parafrankia</taxon>
    </lineage>
</organism>
<dbReference type="Proteomes" id="UP000198802">
    <property type="component" value="Unassembled WGS sequence"/>
</dbReference>
<dbReference type="Gene3D" id="3.40.630.30">
    <property type="match status" value="1"/>
</dbReference>
<keyword evidence="4" id="KW-1185">Reference proteome</keyword>
<gene>
    <name evidence="3" type="ORF">Ga0074812_13419</name>
</gene>
<feature type="region of interest" description="Disordered" evidence="1">
    <location>
        <begin position="1"/>
        <end position="20"/>
    </location>
</feature>
<dbReference type="EMBL" id="FAOZ01000034">
    <property type="protein sequence ID" value="CUU59989.1"/>
    <property type="molecule type" value="Genomic_DNA"/>
</dbReference>
<protein>
    <submittedName>
        <fullName evidence="3">Protein N-acetyltransferase, RimJ/RimL family</fullName>
    </submittedName>
</protein>
<evidence type="ECO:0000313" key="4">
    <source>
        <dbReference type="Proteomes" id="UP000198802"/>
    </source>
</evidence>
<dbReference type="GO" id="GO:0005737">
    <property type="term" value="C:cytoplasm"/>
    <property type="evidence" value="ECO:0007669"/>
    <property type="project" value="TreeGrafter"/>
</dbReference>
<dbReference type="Pfam" id="PF13302">
    <property type="entry name" value="Acetyltransf_3"/>
    <property type="match status" value="1"/>
</dbReference>
<dbReference type="RefSeq" id="WP_091284473.1">
    <property type="nucleotide sequence ID" value="NZ_FAOZ01000034.1"/>
</dbReference>
<evidence type="ECO:0000256" key="1">
    <source>
        <dbReference type="SAM" id="MobiDB-lite"/>
    </source>
</evidence>
<dbReference type="InterPro" id="IPR000182">
    <property type="entry name" value="GNAT_dom"/>
</dbReference>
<dbReference type="GO" id="GO:1990189">
    <property type="term" value="F:protein N-terminal-serine acetyltransferase activity"/>
    <property type="evidence" value="ECO:0007669"/>
    <property type="project" value="TreeGrafter"/>
</dbReference>
<dbReference type="InterPro" id="IPR016181">
    <property type="entry name" value="Acyl_CoA_acyltransferase"/>
</dbReference>
<sequence length="201" mass="21600">MRPDIRPDRHGAVPLPARPPLEPVEITAGALHLRPWRTTDAGAMFSACQDPEIQRWTQVPAPYTREHAEDFVGRQARAAWAAATSTPLAVVDATTEALLASVSLQSMTDEGDAEIAFWCVPEARGQGVTTRAAAALLRWGFGALGLERVEWRAAVGNHGSLRVAQKLGFSLDGTLRHAIVLGDGARHDCWVGSRLATDPPA</sequence>
<feature type="compositionally biased region" description="Basic and acidic residues" evidence="1">
    <location>
        <begin position="1"/>
        <end position="11"/>
    </location>
</feature>
<proteinExistence type="predicted"/>
<dbReference type="GO" id="GO:0008999">
    <property type="term" value="F:protein-N-terminal-alanine acetyltransferase activity"/>
    <property type="evidence" value="ECO:0007669"/>
    <property type="project" value="TreeGrafter"/>
</dbReference>
<evidence type="ECO:0000259" key="2">
    <source>
        <dbReference type="PROSITE" id="PS51186"/>
    </source>
</evidence>
<dbReference type="InterPro" id="IPR051908">
    <property type="entry name" value="Ribosomal_N-acetyltransferase"/>
</dbReference>
<feature type="domain" description="N-acetyltransferase" evidence="2">
    <location>
        <begin position="31"/>
        <end position="196"/>
    </location>
</feature>